<dbReference type="PANTHER" id="PTHR43639">
    <property type="entry name" value="OXIDOREDUCTASE, SHORT-CHAIN DEHYDROGENASE/REDUCTASE FAMILY (AFU_ORTHOLOGUE AFUA_5G02870)"/>
    <property type="match status" value="1"/>
</dbReference>
<feature type="domain" description="Ketoreductase" evidence="3">
    <location>
        <begin position="9"/>
        <end position="190"/>
    </location>
</feature>
<evidence type="ECO:0000313" key="5">
    <source>
        <dbReference type="Proteomes" id="UP000245631"/>
    </source>
</evidence>
<name>A0A8E3B5X1_RHILI</name>
<dbReference type="GO" id="GO:0016491">
    <property type="term" value="F:oxidoreductase activity"/>
    <property type="evidence" value="ECO:0007669"/>
    <property type="project" value="UniProtKB-KW"/>
</dbReference>
<dbReference type="InterPro" id="IPR020904">
    <property type="entry name" value="Sc_DH/Rdtase_CS"/>
</dbReference>
<comment type="similarity">
    <text evidence="1">Belongs to the short-chain dehydrogenases/reductases (SDR) family.</text>
</comment>
<dbReference type="AlphaFoldDB" id="A0A8E3B5X1"/>
<dbReference type="PRINTS" id="PR00080">
    <property type="entry name" value="SDRFAMILY"/>
</dbReference>
<dbReference type="InterPro" id="IPR036291">
    <property type="entry name" value="NAD(P)-bd_dom_sf"/>
</dbReference>
<gene>
    <name evidence="4" type="ORF">C8D77_102357</name>
</gene>
<organism evidence="4 5">
    <name type="scientific">Rhizobium loti</name>
    <name type="common">Mesorhizobium loti</name>
    <dbReference type="NCBI Taxonomy" id="381"/>
    <lineage>
        <taxon>Bacteria</taxon>
        <taxon>Pseudomonadati</taxon>
        <taxon>Pseudomonadota</taxon>
        <taxon>Alphaproteobacteria</taxon>
        <taxon>Hyphomicrobiales</taxon>
        <taxon>Phyllobacteriaceae</taxon>
        <taxon>Mesorhizobium</taxon>
    </lineage>
</organism>
<dbReference type="PANTHER" id="PTHR43639:SF1">
    <property type="entry name" value="SHORT-CHAIN DEHYDROGENASE_REDUCTASE FAMILY PROTEIN"/>
    <property type="match status" value="1"/>
</dbReference>
<dbReference type="SMART" id="SM00822">
    <property type="entry name" value="PKS_KR"/>
    <property type="match status" value="1"/>
</dbReference>
<protein>
    <submittedName>
        <fullName evidence="4">NAD(P)-dependent dehydrogenase (Short-subunit alcohol dehydrogenase family)</fullName>
    </submittedName>
</protein>
<accession>A0A8E3B5X1</accession>
<comment type="caution">
    <text evidence="4">The sequence shown here is derived from an EMBL/GenBank/DDBJ whole genome shotgun (WGS) entry which is preliminary data.</text>
</comment>
<dbReference type="Gene3D" id="3.40.50.720">
    <property type="entry name" value="NAD(P)-binding Rossmann-like Domain"/>
    <property type="match status" value="1"/>
</dbReference>
<evidence type="ECO:0000256" key="2">
    <source>
        <dbReference type="ARBA" id="ARBA00023002"/>
    </source>
</evidence>
<dbReference type="InterPro" id="IPR002347">
    <property type="entry name" value="SDR_fam"/>
</dbReference>
<evidence type="ECO:0000259" key="3">
    <source>
        <dbReference type="SMART" id="SM00822"/>
    </source>
</evidence>
<dbReference type="PROSITE" id="PS00061">
    <property type="entry name" value="ADH_SHORT"/>
    <property type="match status" value="1"/>
</dbReference>
<evidence type="ECO:0000256" key="1">
    <source>
        <dbReference type="ARBA" id="ARBA00006484"/>
    </source>
</evidence>
<dbReference type="Pfam" id="PF13561">
    <property type="entry name" value="adh_short_C2"/>
    <property type="match status" value="1"/>
</dbReference>
<reference evidence="4 5" key="1">
    <citation type="submission" date="2018-05" db="EMBL/GenBank/DDBJ databases">
        <title>Genomic Encyclopedia of Type Strains, Phase IV (KMG-IV): sequencing the most valuable type-strain genomes for metagenomic binning, comparative biology and taxonomic classification.</title>
        <authorList>
            <person name="Goeker M."/>
        </authorList>
    </citation>
    <scope>NUCLEOTIDE SEQUENCE [LARGE SCALE GENOMIC DNA]</scope>
    <source>
        <strain evidence="4 5">DSM 2626</strain>
    </source>
</reference>
<keyword evidence="2" id="KW-0560">Oxidoreductase</keyword>
<dbReference type="PRINTS" id="PR00081">
    <property type="entry name" value="GDHRDH"/>
</dbReference>
<dbReference type="CDD" id="cd05233">
    <property type="entry name" value="SDR_c"/>
    <property type="match status" value="1"/>
</dbReference>
<sequence>MVMTNLSGKVALLTGGLGSLGRAQAAALARAGARVLLLDRPETVEGPGIAAELASASKGAIVYIGCDLNQLAEAEAVVRALADEEGAIDILINNAALIINRPFEDFSLTEYEDQIRVNSSAAFALARACAPGMKKKGHGRIVNFCSVTLNGRWEGYVPYVASKGAMLGLTKSLARELGPHGITVNAVSPGAVVSEAEERVFGERLQEYNDWILTNQSLKHRIEPRHVADLVLFIVSPASDMISGQNISVDGGW</sequence>
<proteinExistence type="inferred from homology"/>
<dbReference type="Proteomes" id="UP000245631">
    <property type="component" value="Unassembled WGS sequence"/>
</dbReference>
<dbReference type="EMBL" id="QGGH01000002">
    <property type="protein sequence ID" value="PWJ92584.1"/>
    <property type="molecule type" value="Genomic_DNA"/>
</dbReference>
<dbReference type="SUPFAM" id="SSF51735">
    <property type="entry name" value="NAD(P)-binding Rossmann-fold domains"/>
    <property type="match status" value="1"/>
</dbReference>
<evidence type="ECO:0000313" key="4">
    <source>
        <dbReference type="EMBL" id="PWJ92584.1"/>
    </source>
</evidence>
<dbReference type="FunFam" id="3.40.50.720:FF:000084">
    <property type="entry name" value="Short-chain dehydrogenase reductase"/>
    <property type="match status" value="1"/>
</dbReference>
<dbReference type="InterPro" id="IPR057326">
    <property type="entry name" value="KR_dom"/>
</dbReference>